<dbReference type="OrthoDB" id="531008at2759"/>
<accession>A0A0M3J9S3</accession>
<dbReference type="Proteomes" id="UP000267096">
    <property type="component" value="Unassembled WGS sequence"/>
</dbReference>
<reference evidence="1 2" key="2">
    <citation type="submission" date="2018-11" db="EMBL/GenBank/DDBJ databases">
        <authorList>
            <consortium name="Pathogen Informatics"/>
        </authorList>
    </citation>
    <scope>NUCLEOTIDE SEQUENCE [LARGE SCALE GENOMIC DNA]</scope>
</reference>
<dbReference type="AlphaFoldDB" id="A0A0M3J9S3"/>
<name>A0A0M3J9S3_ANISI</name>
<evidence type="ECO:0000313" key="3">
    <source>
        <dbReference type="WBParaSite" id="ASIM_0000434201-mRNA-1"/>
    </source>
</evidence>
<dbReference type="WBParaSite" id="ASIM_0000434201-mRNA-1">
    <property type="protein sequence ID" value="ASIM_0000434201-mRNA-1"/>
    <property type="gene ID" value="ASIM_0000434201"/>
</dbReference>
<evidence type="ECO:0000313" key="2">
    <source>
        <dbReference type="Proteomes" id="UP000267096"/>
    </source>
</evidence>
<protein>
    <submittedName>
        <fullName evidence="3">Sushi domain-containing protein</fullName>
    </submittedName>
</protein>
<dbReference type="EMBL" id="UYRR01007032">
    <property type="protein sequence ID" value="VDK23233.1"/>
    <property type="molecule type" value="Genomic_DNA"/>
</dbReference>
<reference evidence="3" key="1">
    <citation type="submission" date="2017-02" db="UniProtKB">
        <authorList>
            <consortium name="WormBaseParasite"/>
        </authorList>
    </citation>
    <scope>IDENTIFICATION</scope>
</reference>
<sequence length="110" mass="12643">MCEERVEVLRVRRKFKSNATFCVCFRVIDLYTIHDLSIPTGNRNFQLICESKSQYVDTRYLSSIGGSVFTEWNQMSCSGESKLEITDMTLTSFECLIDATCKYGNIVVTR</sequence>
<evidence type="ECO:0000313" key="1">
    <source>
        <dbReference type="EMBL" id="VDK23233.1"/>
    </source>
</evidence>
<keyword evidence="2" id="KW-1185">Reference proteome</keyword>
<organism evidence="3">
    <name type="scientific">Anisakis simplex</name>
    <name type="common">Herring worm</name>
    <dbReference type="NCBI Taxonomy" id="6269"/>
    <lineage>
        <taxon>Eukaryota</taxon>
        <taxon>Metazoa</taxon>
        <taxon>Ecdysozoa</taxon>
        <taxon>Nematoda</taxon>
        <taxon>Chromadorea</taxon>
        <taxon>Rhabditida</taxon>
        <taxon>Spirurina</taxon>
        <taxon>Ascaridomorpha</taxon>
        <taxon>Ascaridoidea</taxon>
        <taxon>Anisakidae</taxon>
        <taxon>Anisakis</taxon>
        <taxon>Anisakis simplex complex</taxon>
    </lineage>
</organism>
<proteinExistence type="predicted"/>
<gene>
    <name evidence="1" type="ORF">ASIM_LOCUS4155</name>
</gene>